<evidence type="ECO:0000313" key="2">
    <source>
        <dbReference type="EMBL" id="KAG7381690.1"/>
    </source>
</evidence>
<accession>A0A8T1VNP8</accession>
<gene>
    <name evidence="2" type="ORF">PHYPSEUDO_005737</name>
</gene>
<evidence type="ECO:0000256" key="1">
    <source>
        <dbReference type="SAM" id="MobiDB-lite"/>
    </source>
</evidence>
<evidence type="ECO:0008006" key="4">
    <source>
        <dbReference type="Google" id="ProtNLM"/>
    </source>
</evidence>
<dbReference type="OrthoDB" id="60930at2759"/>
<protein>
    <recommendedName>
        <fullName evidence="4">PH domain-containing protein</fullName>
    </recommendedName>
</protein>
<feature type="region of interest" description="Disordered" evidence="1">
    <location>
        <begin position="231"/>
        <end position="252"/>
    </location>
</feature>
<reference evidence="2" key="1">
    <citation type="submission" date="2021-02" db="EMBL/GenBank/DDBJ databases">
        <authorList>
            <person name="Palmer J.M."/>
        </authorList>
    </citation>
    <scope>NUCLEOTIDE SEQUENCE</scope>
    <source>
        <strain evidence="2">SCRP734</strain>
    </source>
</reference>
<name>A0A8T1VNP8_9STRA</name>
<organism evidence="2 3">
    <name type="scientific">Phytophthora pseudosyringae</name>
    <dbReference type="NCBI Taxonomy" id="221518"/>
    <lineage>
        <taxon>Eukaryota</taxon>
        <taxon>Sar</taxon>
        <taxon>Stramenopiles</taxon>
        <taxon>Oomycota</taxon>
        <taxon>Peronosporomycetes</taxon>
        <taxon>Peronosporales</taxon>
        <taxon>Peronosporaceae</taxon>
        <taxon>Phytophthora</taxon>
    </lineage>
</organism>
<dbReference type="CDD" id="cd00821">
    <property type="entry name" value="PH"/>
    <property type="match status" value="1"/>
</dbReference>
<dbReference type="EMBL" id="JAGDFM010000235">
    <property type="protein sequence ID" value="KAG7381690.1"/>
    <property type="molecule type" value="Genomic_DNA"/>
</dbReference>
<proteinExistence type="predicted"/>
<comment type="caution">
    <text evidence="2">The sequence shown here is derived from an EMBL/GenBank/DDBJ whole genome shotgun (WGS) entry which is preliminary data.</text>
</comment>
<dbReference type="Proteomes" id="UP000694044">
    <property type="component" value="Unassembled WGS sequence"/>
</dbReference>
<evidence type="ECO:0000313" key="3">
    <source>
        <dbReference type="Proteomes" id="UP000694044"/>
    </source>
</evidence>
<keyword evidence="3" id="KW-1185">Reference proteome</keyword>
<sequence>MYREGYLVKCGRSSYDPPQLLFCVFEDGVVKFYAEKGGMFVGELEMAGHVTKVRVEKSMAGKFPHRFTVSAAEVVRVEGRRMKLGEPRVTEFAAPTNDLMKEWANSLHLWRRMNWKENVKFFDNSSELSQADELETLQLQMHTLKTVRGRSISNAKFRKPFVGMMHGQPSPTIKKLRQMIMHTGSTACTSTAAMRPAHKAKQPRVRSLLDSDPILSLAMVCGGAIEGAFESSTSATPSKLNSDGWNKSAVAN</sequence>
<dbReference type="AlphaFoldDB" id="A0A8T1VNP8"/>